<organism evidence="1">
    <name type="scientific">Hexamita inflata</name>
    <dbReference type="NCBI Taxonomy" id="28002"/>
    <lineage>
        <taxon>Eukaryota</taxon>
        <taxon>Metamonada</taxon>
        <taxon>Diplomonadida</taxon>
        <taxon>Hexamitidae</taxon>
        <taxon>Hexamitinae</taxon>
        <taxon>Hexamita</taxon>
    </lineage>
</organism>
<comment type="caution">
    <text evidence="1">The sequence shown here is derived from an EMBL/GenBank/DDBJ whole genome shotgun (WGS) entry which is preliminary data.</text>
</comment>
<dbReference type="Gene3D" id="3.40.30.10">
    <property type="entry name" value="Glutaredoxin"/>
    <property type="match status" value="1"/>
</dbReference>
<dbReference type="EMBL" id="CAXDID020000034">
    <property type="protein sequence ID" value="CAL5996217.1"/>
    <property type="molecule type" value="Genomic_DNA"/>
</dbReference>
<reference evidence="2 3" key="2">
    <citation type="submission" date="2024-07" db="EMBL/GenBank/DDBJ databases">
        <authorList>
            <person name="Akdeniz Z."/>
        </authorList>
    </citation>
    <scope>NUCLEOTIDE SEQUENCE [LARGE SCALE GENOMIC DNA]</scope>
</reference>
<accession>A0AA86R4D1</accession>
<name>A0AA86R4D1_9EUKA</name>
<dbReference type="InterPro" id="IPR036249">
    <property type="entry name" value="Thioredoxin-like_sf"/>
</dbReference>
<dbReference type="AlphaFoldDB" id="A0AA86R4D1"/>
<keyword evidence="3" id="KW-1185">Reference proteome</keyword>
<evidence type="ECO:0000313" key="2">
    <source>
        <dbReference type="EMBL" id="CAL5996217.1"/>
    </source>
</evidence>
<dbReference type="EMBL" id="CATOUU010001090">
    <property type="protein sequence ID" value="CAI9971474.1"/>
    <property type="molecule type" value="Genomic_DNA"/>
</dbReference>
<evidence type="ECO:0000313" key="3">
    <source>
        <dbReference type="Proteomes" id="UP001642409"/>
    </source>
</evidence>
<dbReference type="Proteomes" id="UP001642409">
    <property type="component" value="Unassembled WGS sequence"/>
</dbReference>
<evidence type="ECO:0000313" key="1">
    <source>
        <dbReference type="EMBL" id="CAI9971474.1"/>
    </source>
</evidence>
<gene>
    <name evidence="2" type="ORF">HINF_LOCUS14662</name>
    <name evidence="1" type="ORF">HINF_LOCUS59119</name>
</gene>
<dbReference type="SUPFAM" id="SSF52833">
    <property type="entry name" value="Thioredoxin-like"/>
    <property type="match status" value="1"/>
</dbReference>
<sequence>MILLLSLATHSADEFQSILNSTDQTLIAFFFTNSDPFLSQLPQLMNKSPAPIHSINCSNTSSDYCARFNFDSFPQLLSFNSRNNRVKTLRKELSVQNALRFINENVKHNVKKFKKVEEFMNALEYKQIIIIQKDTQIKPLWIKLSQNIQITILGGFDKGKYDQLSASEFAHAGLEIGFNLYYYDKEIAKYTGQEITKDVEEFVLKYTRKQEL</sequence>
<proteinExistence type="predicted"/>
<reference evidence="1" key="1">
    <citation type="submission" date="2023-06" db="EMBL/GenBank/DDBJ databases">
        <authorList>
            <person name="Kurt Z."/>
        </authorList>
    </citation>
    <scope>NUCLEOTIDE SEQUENCE</scope>
</reference>
<protein>
    <submittedName>
        <fullName evidence="1">Thioredoxin-like superfamily</fullName>
    </submittedName>
    <submittedName>
        <fullName evidence="2">Thioredoxin-like_superfamily</fullName>
    </submittedName>
</protein>